<organism evidence="2 3">
    <name type="scientific">Metabacillus rhizolycopersici</name>
    <dbReference type="NCBI Taxonomy" id="2875709"/>
    <lineage>
        <taxon>Bacteria</taxon>
        <taxon>Bacillati</taxon>
        <taxon>Bacillota</taxon>
        <taxon>Bacilli</taxon>
        <taxon>Bacillales</taxon>
        <taxon>Bacillaceae</taxon>
        <taxon>Metabacillus</taxon>
    </lineage>
</organism>
<feature type="transmembrane region" description="Helical" evidence="1">
    <location>
        <begin position="71"/>
        <end position="91"/>
    </location>
</feature>
<name>A0ABS7UZ10_9BACI</name>
<dbReference type="RefSeq" id="WP_224141684.1">
    <property type="nucleotide sequence ID" value="NZ_JAIQUM010000096.1"/>
</dbReference>
<accession>A0ABS7UZ10</accession>
<comment type="caution">
    <text evidence="2">The sequence shown here is derived from an EMBL/GenBank/DDBJ whole genome shotgun (WGS) entry which is preliminary data.</text>
</comment>
<gene>
    <name evidence="2" type="ORF">K9V48_24275</name>
</gene>
<feature type="transmembrane region" description="Helical" evidence="1">
    <location>
        <begin position="103"/>
        <end position="121"/>
    </location>
</feature>
<sequence>MKSFLIYFLGIFISSLGIVAFIKADVGVGGGESVAIGLALHTTISVGIGMMCIHITIILLNSLLLKKLPNFLVLIPVLSRGLTVDIWLYILNNFQADNIIYRFLLLLIGLVLMGFGLGMYLHTRLPKIPVDEFMATLASLNKLSLRINRVIFELSLVGIGFLLGGPVGVGTIIVALGLGPSIQFFYNRFKTYQDDNTKLSQQIKNNIIL</sequence>
<keyword evidence="1" id="KW-0472">Membrane</keyword>
<protein>
    <submittedName>
        <fullName evidence="2">Membrane protein</fullName>
    </submittedName>
</protein>
<proteinExistence type="predicted"/>
<keyword evidence="1" id="KW-1133">Transmembrane helix</keyword>
<evidence type="ECO:0000256" key="1">
    <source>
        <dbReference type="SAM" id="Phobius"/>
    </source>
</evidence>
<feature type="transmembrane region" description="Helical" evidence="1">
    <location>
        <begin position="6"/>
        <end position="22"/>
    </location>
</feature>
<dbReference type="PANTHER" id="PTHR40078">
    <property type="entry name" value="INTEGRAL MEMBRANE PROTEIN-RELATED"/>
    <property type="match status" value="1"/>
</dbReference>
<keyword evidence="3" id="KW-1185">Reference proteome</keyword>
<keyword evidence="1" id="KW-0812">Transmembrane</keyword>
<evidence type="ECO:0000313" key="3">
    <source>
        <dbReference type="Proteomes" id="UP001165287"/>
    </source>
</evidence>
<feature type="transmembrane region" description="Helical" evidence="1">
    <location>
        <begin position="34"/>
        <end position="59"/>
    </location>
</feature>
<dbReference type="InterPro" id="IPR038750">
    <property type="entry name" value="YczE/YyaS-like"/>
</dbReference>
<feature type="transmembrane region" description="Helical" evidence="1">
    <location>
        <begin position="150"/>
        <end position="178"/>
    </location>
</feature>
<dbReference type="PANTHER" id="PTHR40078:SF1">
    <property type="entry name" value="INTEGRAL MEMBRANE PROTEIN"/>
    <property type="match status" value="1"/>
</dbReference>
<evidence type="ECO:0000313" key="2">
    <source>
        <dbReference type="EMBL" id="MBZ5753254.1"/>
    </source>
</evidence>
<dbReference type="Proteomes" id="UP001165287">
    <property type="component" value="Unassembled WGS sequence"/>
</dbReference>
<dbReference type="EMBL" id="JAIQUM010000096">
    <property type="protein sequence ID" value="MBZ5753254.1"/>
    <property type="molecule type" value="Genomic_DNA"/>
</dbReference>
<reference evidence="2" key="1">
    <citation type="submission" date="2024-05" db="EMBL/GenBank/DDBJ databases">
        <title>Metabacillus sp. nov., isolated from the rhizosphere soil of tomato plants.</title>
        <authorList>
            <person name="Ma R."/>
        </authorList>
    </citation>
    <scope>NUCLEOTIDE SEQUENCE</scope>
    <source>
        <strain evidence="2">DBTR6</strain>
    </source>
</reference>
<dbReference type="Pfam" id="PF19700">
    <property type="entry name" value="DUF6198"/>
    <property type="match status" value="1"/>
</dbReference>